<dbReference type="Pfam" id="PF06877">
    <property type="entry name" value="RraB"/>
    <property type="match status" value="1"/>
</dbReference>
<evidence type="ECO:0000259" key="1">
    <source>
        <dbReference type="Pfam" id="PF06877"/>
    </source>
</evidence>
<reference evidence="2 3" key="1">
    <citation type="submission" date="2020-07" db="EMBL/GenBank/DDBJ databases">
        <authorList>
            <person name="Sun Q."/>
        </authorList>
    </citation>
    <scope>NUCLEOTIDE SEQUENCE [LARGE SCALE GENOMIC DNA]</scope>
    <source>
        <strain evidence="2 3">CGMCC 1.13654</strain>
    </source>
</reference>
<dbReference type="SUPFAM" id="SSF89946">
    <property type="entry name" value="Hypothetical protein VC0424"/>
    <property type="match status" value="1"/>
</dbReference>
<protein>
    <submittedName>
        <fullName evidence="2">Ribonuclease E inhibitor RraB</fullName>
    </submittedName>
</protein>
<dbReference type="EMBL" id="JACEIB010000007">
    <property type="protein sequence ID" value="MBA2934915.1"/>
    <property type="molecule type" value="Genomic_DNA"/>
</dbReference>
<dbReference type="RefSeq" id="WP_160366686.1">
    <property type="nucleotide sequence ID" value="NZ_JACEIB010000007.1"/>
</dbReference>
<dbReference type="InterPro" id="IPR036701">
    <property type="entry name" value="RraB-like_sf"/>
</dbReference>
<dbReference type="Proteomes" id="UP000570166">
    <property type="component" value="Unassembled WGS sequence"/>
</dbReference>
<keyword evidence="3" id="KW-1185">Reference proteome</keyword>
<comment type="caution">
    <text evidence="2">The sequence shown here is derived from an EMBL/GenBank/DDBJ whole genome shotgun (WGS) entry which is preliminary data.</text>
</comment>
<dbReference type="AlphaFoldDB" id="A0A838L898"/>
<dbReference type="InterPro" id="IPR009671">
    <property type="entry name" value="RraB_dom"/>
</dbReference>
<organism evidence="2 3">
    <name type="scientific">Sphingomonas chungangi</name>
    <dbReference type="NCBI Taxonomy" id="2683589"/>
    <lineage>
        <taxon>Bacteria</taxon>
        <taxon>Pseudomonadati</taxon>
        <taxon>Pseudomonadota</taxon>
        <taxon>Alphaproteobacteria</taxon>
        <taxon>Sphingomonadales</taxon>
        <taxon>Sphingomonadaceae</taxon>
        <taxon>Sphingomonas</taxon>
    </lineage>
</organism>
<dbReference type="Gene3D" id="3.30.70.970">
    <property type="entry name" value="RraB-like"/>
    <property type="match status" value="1"/>
</dbReference>
<accession>A0A838L898</accession>
<evidence type="ECO:0000313" key="3">
    <source>
        <dbReference type="Proteomes" id="UP000570166"/>
    </source>
</evidence>
<evidence type="ECO:0000313" key="2">
    <source>
        <dbReference type="EMBL" id="MBA2934915.1"/>
    </source>
</evidence>
<gene>
    <name evidence="2" type="ORF">HZF05_12485</name>
</gene>
<name>A0A838L898_9SPHN</name>
<proteinExistence type="predicted"/>
<sequence>MSLFDENAKILAGMARDGSNLGPSRLVDFSHVFPDHASAKAFADECSMDGLKIDIVETERDDDPWDVTVSKEMEPSAENVTSWEERFHASARIYGGRADGWGFFRV</sequence>
<feature type="domain" description="Regulator of ribonuclease activity B" evidence="1">
    <location>
        <begin position="5"/>
        <end position="102"/>
    </location>
</feature>